<gene>
    <name evidence="1" type="ORF">MAR_033543</name>
</gene>
<evidence type="ECO:0000313" key="1">
    <source>
        <dbReference type="EMBL" id="WAR31001.1"/>
    </source>
</evidence>
<keyword evidence="2" id="KW-1185">Reference proteome</keyword>
<organism evidence="1 2">
    <name type="scientific">Mya arenaria</name>
    <name type="common">Soft-shell clam</name>
    <dbReference type="NCBI Taxonomy" id="6604"/>
    <lineage>
        <taxon>Eukaryota</taxon>
        <taxon>Metazoa</taxon>
        <taxon>Spiralia</taxon>
        <taxon>Lophotrochozoa</taxon>
        <taxon>Mollusca</taxon>
        <taxon>Bivalvia</taxon>
        <taxon>Autobranchia</taxon>
        <taxon>Heteroconchia</taxon>
        <taxon>Euheterodonta</taxon>
        <taxon>Imparidentia</taxon>
        <taxon>Neoheterodontei</taxon>
        <taxon>Myida</taxon>
        <taxon>Myoidea</taxon>
        <taxon>Myidae</taxon>
        <taxon>Mya</taxon>
    </lineage>
</organism>
<sequence>MLGGEAITLRGPCFTAGQVIEASIPSLGVTFPCEVELDASVAICVMPSLFRTGELTLVLNDTDSSVIFNSVHIMNVPALVTRRAPDNWWSGRMVTVSWQDVDHVPASIQKEESGSRPEMVMVGNYSVDPGATHRQFRMDIPRGNLSTLRSRVYLVRRISRTVEYRESYRQLAAVV</sequence>
<protein>
    <submittedName>
        <fullName evidence="1">Uncharacterized protein</fullName>
    </submittedName>
</protein>
<dbReference type="EMBL" id="CP111028">
    <property type="protein sequence ID" value="WAR31001.1"/>
    <property type="molecule type" value="Genomic_DNA"/>
</dbReference>
<name>A0ABY7GIJ2_MYAAR</name>
<proteinExistence type="predicted"/>
<dbReference type="Proteomes" id="UP001164746">
    <property type="component" value="Chromosome 17"/>
</dbReference>
<accession>A0ABY7GIJ2</accession>
<reference evidence="1" key="1">
    <citation type="submission" date="2022-11" db="EMBL/GenBank/DDBJ databases">
        <title>Centuries of genome instability and evolution in soft-shell clam transmissible cancer (bioRxiv).</title>
        <authorList>
            <person name="Hart S.F.M."/>
            <person name="Yonemitsu M.A."/>
            <person name="Giersch R.M."/>
            <person name="Beal B.F."/>
            <person name="Arriagada G."/>
            <person name="Davis B.W."/>
            <person name="Ostrander E.A."/>
            <person name="Goff S.P."/>
            <person name="Metzger M.J."/>
        </authorList>
    </citation>
    <scope>NUCLEOTIDE SEQUENCE</scope>
    <source>
        <strain evidence="1">MELC-2E11</strain>
        <tissue evidence="1">Siphon/mantle</tissue>
    </source>
</reference>
<evidence type="ECO:0000313" key="2">
    <source>
        <dbReference type="Proteomes" id="UP001164746"/>
    </source>
</evidence>